<name>A0AB34JPQ7_PRYPA</name>
<evidence type="ECO:0000313" key="1">
    <source>
        <dbReference type="EMBL" id="KAL1522925.1"/>
    </source>
</evidence>
<dbReference type="AlphaFoldDB" id="A0AB34JPQ7"/>
<dbReference type="Gene3D" id="2.60.40.790">
    <property type="match status" value="1"/>
</dbReference>
<sequence length="297" mass="31338">MAAAALPSLYFHFEAAPPEFTLKLSLGSEAPKTVARALDEFARAYALTGMALAPSSLSLSTADGAELPLDALLPCGLPPSSDLFVRSAVPPSPADAAAVEAADVAVEEAARGESARRGGPSAAPRVYAKEGSAIAASQAKMGENSYYYSVGKNKGTAAAVASPVAVVTIAADAKPLKEVTIANYSMLDDDAKVKINIPMAGAASLPDGAINAVFRDRSFDIRVTNEGKCFRLHVPILLEEINQRACSCRKRQGKLIVILEKRDPSKSWYELRKTKGIGDTEYSKIVPDSGEAFEFCL</sequence>
<dbReference type="InterPro" id="IPR052289">
    <property type="entry name" value="Calcyclin-binding_UBL-bridge"/>
</dbReference>
<protein>
    <recommendedName>
        <fullName evidence="3">NudC domain-containing protein 1</fullName>
    </recommendedName>
</protein>
<dbReference type="Proteomes" id="UP001515480">
    <property type="component" value="Unassembled WGS sequence"/>
</dbReference>
<dbReference type="InterPro" id="IPR008978">
    <property type="entry name" value="HSP20-like_chaperone"/>
</dbReference>
<organism evidence="1 2">
    <name type="scientific">Prymnesium parvum</name>
    <name type="common">Toxic golden alga</name>
    <dbReference type="NCBI Taxonomy" id="97485"/>
    <lineage>
        <taxon>Eukaryota</taxon>
        <taxon>Haptista</taxon>
        <taxon>Haptophyta</taxon>
        <taxon>Prymnesiophyceae</taxon>
        <taxon>Prymnesiales</taxon>
        <taxon>Prymnesiaceae</taxon>
        <taxon>Prymnesium</taxon>
    </lineage>
</organism>
<dbReference type="SUPFAM" id="SSF49764">
    <property type="entry name" value="HSP20-like chaperones"/>
    <property type="match status" value="1"/>
</dbReference>
<reference evidence="1 2" key="1">
    <citation type="journal article" date="2024" name="Science">
        <title>Giant polyketide synthase enzymes in the biosynthesis of giant marine polyether toxins.</title>
        <authorList>
            <person name="Fallon T.R."/>
            <person name="Shende V.V."/>
            <person name="Wierzbicki I.H."/>
            <person name="Pendleton A.L."/>
            <person name="Watervoot N.F."/>
            <person name="Auber R.P."/>
            <person name="Gonzalez D.J."/>
            <person name="Wisecaver J.H."/>
            <person name="Moore B.S."/>
        </authorList>
    </citation>
    <scope>NUCLEOTIDE SEQUENCE [LARGE SCALE GENOMIC DNA]</scope>
    <source>
        <strain evidence="1 2">12B1</strain>
    </source>
</reference>
<keyword evidence="2" id="KW-1185">Reference proteome</keyword>
<comment type="caution">
    <text evidence="1">The sequence shown here is derived from an EMBL/GenBank/DDBJ whole genome shotgun (WGS) entry which is preliminary data.</text>
</comment>
<dbReference type="PANTHER" id="PTHR13164">
    <property type="entry name" value="CALICYLIN BINDING PROTEIN"/>
    <property type="match status" value="1"/>
</dbReference>
<accession>A0AB34JPQ7</accession>
<proteinExistence type="predicted"/>
<dbReference type="PANTHER" id="PTHR13164:SF3">
    <property type="entry name" value="CALCYCLIN-BINDING PROTEIN"/>
    <property type="match status" value="1"/>
</dbReference>
<gene>
    <name evidence="1" type="ORF">AB1Y20_017890</name>
</gene>
<dbReference type="EMBL" id="JBGBPQ010000006">
    <property type="protein sequence ID" value="KAL1522925.1"/>
    <property type="molecule type" value="Genomic_DNA"/>
</dbReference>
<evidence type="ECO:0000313" key="2">
    <source>
        <dbReference type="Proteomes" id="UP001515480"/>
    </source>
</evidence>
<dbReference type="GO" id="GO:0005634">
    <property type="term" value="C:nucleus"/>
    <property type="evidence" value="ECO:0007669"/>
    <property type="project" value="TreeGrafter"/>
</dbReference>
<evidence type="ECO:0008006" key="3">
    <source>
        <dbReference type="Google" id="ProtNLM"/>
    </source>
</evidence>